<dbReference type="SMART" id="SM01012">
    <property type="entry name" value="ANTAR"/>
    <property type="match status" value="1"/>
</dbReference>
<comment type="caution">
    <text evidence="6">The sequence shown here is derived from an EMBL/GenBank/DDBJ whole genome shotgun (WGS) entry which is preliminary data.</text>
</comment>
<proteinExistence type="predicted"/>
<evidence type="ECO:0000313" key="6">
    <source>
        <dbReference type="EMBL" id="GEM36132.1"/>
    </source>
</evidence>
<dbReference type="InterPro" id="IPR012074">
    <property type="entry name" value="GAF_ANTAR"/>
</dbReference>
<dbReference type="InterPro" id="IPR003018">
    <property type="entry name" value="GAF"/>
</dbReference>
<dbReference type="OrthoDB" id="4929862at2"/>
<dbReference type="Gene3D" id="1.10.10.10">
    <property type="entry name" value="Winged helix-like DNA-binding domain superfamily/Winged helix DNA-binding domain"/>
    <property type="match status" value="1"/>
</dbReference>
<dbReference type="InterPro" id="IPR036388">
    <property type="entry name" value="WH-like_DNA-bd_sf"/>
</dbReference>
<feature type="domain" description="ANTAR" evidence="5">
    <location>
        <begin position="174"/>
        <end position="235"/>
    </location>
</feature>
<dbReference type="PROSITE" id="PS50921">
    <property type="entry name" value="ANTAR"/>
    <property type="match status" value="1"/>
</dbReference>
<evidence type="ECO:0000256" key="4">
    <source>
        <dbReference type="ARBA" id="ARBA00023163"/>
    </source>
</evidence>
<keyword evidence="1" id="KW-0808">Transferase</keyword>
<dbReference type="GO" id="GO:0003723">
    <property type="term" value="F:RNA binding"/>
    <property type="evidence" value="ECO:0007669"/>
    <property type="project" value="InterPro"/>
</dbReference>
<dbReference type="GO" id="GO:0016301">
    <property type="term" value="F:kinase activity"/>
    <property type="evidence" value="ECO:0007669"/>
    <property type="project" value="UniProtKB-KW"/>
</dbReference>
<dbReference type="InterPro" id="IPR011006">
    <property type="entry name" value="CheY-like_superfamily"/>
</dbReference>
<evidence type="ECO:0000259" key="5">
    <source>
        <dbReference type="PROSITE" id="PS50921"/>
    </source>
</evidence>
<name>A0A511M676_9NOCA</name>
<dbReference type="AlphaFoldDB" id="A0A511M676"/>
<accession>A0A511M676</accession>
<evidence type="ECO:0000313" key="7">
    <source>
        <dbReference type="Proteomes" id="UP000321424"/>
    </source>
</evidence>
<dbReference type="PIRSF" id="PIRSF036625">
    <property type="entry name" value="GAF_ANTAR"/>
    <property type="match status" value="1"/>
</dbReference>
<dbReference type="Gene3D" id="3.30.450.40">
    <property type="match status" value="1"/>
</dbReference>
<organism evidence="6 7">
    <name type="scientific">Nocardia ninae NBRC 108245</name>
    <dbReference type="NCBI Taxonomy" id="1210091"/>
    <lineage>
        <taxon>Bacteria</taxon>
        <taxon>Bacillati</taxon>
        <taxon>Actinomycetota</taxon>
        <taxon>Actinomycetes</taxon>
        <taxon>Mycobacteriales</taxon>
        <taxon>Nocardiaceae</taxon>
        <taxon>Nocardia</taxon>
    </lineage>
</organism>
<dbReference type="RefSeq" id="WP_147128423.1">
    <property type="nucleotide sequence ID" value="NZ_BJXA01000002.1"/>
</dbReference>
<dbReference type="Proteomes" id="UP000321424">
    <property type="component" value="Unassembled WGS sequence"/>
</dbReference>
<dbReference type="EMBL" id="BJXA01000002">
    <property type="protein sequence ID" value="GEM36132.1"/>
    <property type="molecule type" value="Genomic_DNA"/>
</dbReference>
<evidence type="ECO:0000256" key="1">
    <source>
        <dbReference type="ARBA" id="ARBA00022679"/>
    </source>
</evidence>
<evidence type="ECO:0000256" key="3">
    <source>
        <dbReference type="ARBA" id="ARBA00023015"/>
    </source>
</evidence>
<keyword evidence="7" id="KW-1185">Reference proteome</keyword>
<keyword evidence="4" id="KW-0804">Transcription</keyword>
<protein>
    <submittedName>
        <fullName evidence="6">Transcriptional regulator</fullName>
    </submittedName>
</protein>
<dbReference type="Pfam" id="PF03861">
    <property type="entry name" value="ANTAR"/>
    <property type="match status" value="1"/>
</dbReference>
<dbReference type="SMART" id="SM00065">
    <property type="entry name" value="GAF"/>
    <property type="match status" value="1"/>
</dbReference>
<evidence type="ECO:0000256" key="2">
    <source>
        <dbReference type="ARBA" id="ARBA00022777"/>
    </source>
</evidence>
<dbReference type="Pfam" id="PF13185">
    <property type="entry name" value="GAF_2"/>
    <property type="match status" value="1"/>
</dbReference>
<keyword evidence="2" id="KW-0418">Kinase</keyword>
<sequence>MTDGGSPENVAEQLSAAYAHASGLLWSEQAVAEALARITSLAADVIPESSGSGISLLDSAGQRTTSAATDPLVAEADALQYRLEQGPCLTAWNDHLLIRVDNVARDPRWSQWASRATELGIASVLSAPLVADGDTLGAVKVYSSRPHAYTEVSEDLLRRFAELISILLLQLQTAQSTQQFSDNLKDALQSRETIAFARGILMVREQVDADRAYLRLIELAGQRRMPIRAVAAEIVASTARNAEAGHGSF</sequence>
<gene>
    <name evidence="6" type="ORF">NN4_06510</name>
</gene>
<dbReference type="InterPro" id="IPR005561">
    <property type="entry name" value="ANTAR"/>
</dbReference>
<keyword evidence="3" id="KW-0805">Transcription regulation</keyword>
<reference evidence="6 7" key="1">
    <citation type="submission" date="2019-07" db="EMBL/GenBank/DDBJ databases">
        <title>Whole genome shotgun sequence of Nocardia ninae NBRC 108245.</title>
        <authorList>
            <person name="Hosoyama A."/>
            <person name="Uohara A."/>
            <person name="Ohji S."/>
            <person name="Ichikawa N."/>
        </authorList>
    </citation>
    <scope>NUCLEOTIDE SEQUENCE [LARGE SCALE GENOMIC DNA]</scope>
    <source>
        <strain evidence="6 7">NBRC 108245</strain>
    </source>
</reference>
<dbReference type="InterPro" id="IPR029016">
    <property type="entry name" value="GAF-like_dom_sf"/>
</dbReference>
<dbReference type="SUPFAM" id="SSF52172">
    <property type="entry name" value="CheY-like"/>
    <property type="match status" value="1"/>
</dbReference>
<dbReference type="SUPFAM" id="SSF55781">
    <property type="entry name" value="GAF domain-like"/>
    <property type="match status" value="1"/>
</dbReference>